<evidence type="ECO:0000313" key="1">
    <source>
        <dbReference type="EMBL" id="OWZ22049.1"/>
    </source>
</evidence>
<proteinExistence type="predicted"/>
<name>A0A225WYE2_9STRA</name>
<dbReference type="Proteomes" id="UP000198211">
    <property type="component" value="Unassembled WGS sequence"/>
</dbReference>
<dbReference type="EMBL" id="NBNE01000167">
    <property type="protein sequence ID" value="OWZ22049.1"/>
    <property type="molecule type" value="Genomic_DNA"/>
</dbReference>
<dbReference type="OrthoDB" id="126184at2759"/>
<accession>A0A225WYE2</accession>
<sequence>MGRGERVKKSVCVFTRLLQSTVTTFVGIDETFASISPPSRGSATARIDPALLYAKLEKDYCGYVVSLDSSTKTKKSGYGSCAWIVWRLP</sequence>
<keyword evidence="2" id="KW-1185">Reference proteome</keyword>
<reference evidence="2" key="1">
    <citation type="submission" date="2017-03" db="EMBL/GenBank/DDBJ databases">
        <title>Phytopthora megakarya and P. palmivora, two closely related causual agents of cacao black pod achieved similar genome size and gene model numbers by different mechanisms.</title>
        <authorList>
            <person name="Ali S."/>
            <person name="Shao J."/>
            <person name="Larry D.J."/>
            <person name="Kronmiller B."/>
            <person name="Shen D."/>
            <person name="Strem M.D."/>
            <person name="Melnick R.L."/>
            <person name="Guiltinan M.J."/>
            <person name="Tyler B.M."/>
            <person name="Meinhardt L.W."/>
            <person name="Bailey B.A."/>
        </authorList>
    </citation>
    <scope>NUCLEOTIDE SEQUENCE [LARGE SCALE GENOMIC DNA]</scope>
    <source>
        <strain evidence="2">zdho120</strain>
    </source>
</reference>
<protein>
    <submittedName>
        <fullName evidence="1">Uncharacterized protein</fullName>
    </submittedName>
</protein>
<organism evidence="1 2">
    <name type="scientific">Phytophthora megakarya</name>
    <dbReference type="NCBI Taxonomy" id="4795"/>
    <lineage>
        <taxon>Eukaryota</taxon>
        <taxon>Sar</taxon>
        <taxon>Stramenopiles</taxon>
        <taxon>Oomycota</taxon>
        <taxon>Peronosporomycetes</taxon>
        <taxon>Peronosporales</taxon>
        <taxon>Peronosporaceae</taxon>
        <taxon>Phytophthora</taxon>
    </lineage>
</organism>
<dbReference type="AlphaFoldDB" id="A0A225WYE2"/>
<comment type="caution">
    <text evidence="1">The sequence shown here is derived from an EMBL/GenBank/DDBJ whole genome shotgun (WGS) entry which is preliminary data.</text>
</comment>
<evidence type="ECO:0000313" key="2">
    <source>
        <dbReference type="Proteomes" id="UP000198211"/>
    </source>
</evidence>
<gene>
    <name evidence="1" type="ORF">PHMEG_0003315</name>
</gene>